<accession>A0A4R4ZJT1</accession>
<protein>
    <recommendedName>
        <fullName evidence="3">DUF3396 domain-containing protein</fullName>
    </recommendedName>
</protein>
<gene>
    <name evidence="1" type="ORF">E1263_17115</name>
</gene>
<organism evidence="1 2">
    <name type="scientific">Kribbella antibiotica</name>
    <dbReference type="NCBI Taxonomy" id="190195"/>
    <lineage>
        <taxon>Bacteria</taxon>
        <taxon>Bacillati</taxon>
        <taxon>Actinomycetota</taxon>
        <taxon>Actinomycetes</taxon>
        <taxon>Propionibacteriales</taxon>
        <taxon>Kribbellaceae</taxon>
        <taxon>Kribbella</taxon>
    </lineage>
</organism>
<reference evidence="1 2" key="1">
    <citation type="submission" date="2019-03" db="EMBL/GenBank/DDBJ databases">
        <title>Draft genome sequences of novel Actinobacteria.</title>
        <authorList>
            <person name="Sahin N."/>
            <person name="Ay H."/>
            <person name="Saygin H."/>
        </authorList>
    </citation>
    <scope>NUCLEOTIDE SEQUENCE [LARGE SCALE GENOMIC DNA]</scope>
    <source>
        <strain evidence="1 2">JCM 13523</strain>
    </source>
</reference>
<evidence type="ECO:0000313" key="1">
    <source>
        <dbReference type="EMBL" id="TDD58903.1"/>
    </source>
</evidence>
<evidence type="ECO:0008006" key="3">
    <source>
        <dbReference type="Google" id="ProtNLM"/>
    </source>
</evidence>
<proteinExistence type="predicted"/>
<name>A0A4R4ZJT1_9ACTN</name>
<sequence>MNNTSKAGDRPVQRVNSLNAEVDCLLREGQFAAVVERWFELGLGMAPDLVLAPGVESELVDQAPGGGGFSTQAYSAAAWEDRIRGLEKRPMGLSLSLKVPQGVEGAGRRFGVSMNDEFNATPGWVSLTVDETVADVGEFVPGTGARWREFLVAALDSVPVAFGRVATDGNVGLQTSLDAALNRNVIVSMLQSSQYLRGYSWITVCPAALAERLGGAVALVASGAWARVVELSSGDMVLQATEEPAEFDDAALRRVWAALASVLPPGTPEKVLGSEYYQVILEDAATVE</sequence>
<dbReference type="EMBL" id="SMKX01000043">
    <property type="protein sequence ID" value="TDD58903.1"/>
    <property type="molecule type" value="Genomic_DNA"/>
</dbReference>
<comment type="caution">
    <text evidence="1">The sequence shown here is derived from an EMBL/GenBank/DDBJ whole genome shotgun (WGS) entry which is preliminary data.</text>
</comment>
<keyword evidence="2" id="KW-1185">Reference proteome</keyword>
<dbReference type="AlphaFoldDB" id="A0A4R4ZJT1"/>
<evidence type="ECO:0000313" key="2">
    <source>
        <dbReference type="Proteomes" id="UP000295124"/>
    </source>
</evidence>
<dbReference type="Proteomes" id="UP000295124">
    <property type="component" value="Unassembled WGS sequence"/>
</dbReference>